<dbReference type="InterPro" id="IPR036278">
    <property type="entry name" value="Sialidase_sf"/>
</dbReference>
<dbReference type="SUPFAM" id="SSF50939">
    <property type="entry name" value="Sialidases"/>
    <property type="match status" value="1"/>
</dbReference>
<reference evidence="3 4" key="1">
    <citation type="submission" date="2018-08" db="EMBL/GenBank/DDBJ databases">
        <title>Genomic Encyclopedia of Archaeal and Bacterial Type Strains, Phase II (KMG-II): from individual species to whole genera.</title>
        <authorList>
            <person name="Goeker M."/>
        </authorList>
    </citation>
    <scope>NUCLEOTIDE SEQUENCE [LARGE SCALE GENOMIC DNA]</scope>
    <source>
        <strain evidence="3 4">DSM 45791</strain>
    </source>
</reference>
<dbReference type="Proteomes" id="UP000256269">
    <property type="component" value="Unassembled WGS sequence"/>
</dbReference>
<keyword evidence="4" id="KW-1185">Reference proteome</keyword>
<dbReference type="EMBL" id="QUNO01000007">
    <property type="protein sequence ID" value="REH46054.1"/>
    <property type="molecule type" value="Genomic_DNA"/>
</dbReference>
<protein>
    <submittedName>
        <fullName evidence="3">BNR repeat protein</fullName>
    </submittedName>
</protein>
<dbReference type="RefSeq" id="WP_116176209.1">
    <property type="nucleotide sequence ID" value="NZ_CP144375.1"/>
</dbReference>
<evidence type="ECO:0000256" key="1">
    <source>
        <dbReference type="SAM" id="SignalP"/>
    </source>
</evidence>
<dbReference type="InterPro" id="IPR011040">
    <property type="entry name" value="Sialidase"/>
</dbReference>
<dbReference type="Pfam" id="PF13088">
    <property type="entry name" value="BNR_2"/>
    <property type="match status" value="1"/>
</dbReference>
<dbReference type="OrthoDB" id="127969at2"/>
<proteinExistence type="predicted"/>
<feature type="signal peptide" evidence="1">
    <location>
        <begin position="1"/>
        <end position="19"/>
    </location>
</feature>
<name>A0A3E0HHU2_9PSEU</name>
<evidence type="ECO:0000259" key="2">
    <source>
        <dbReference type="Pfam" id="PF13088"/>
    </source>
</evidence>
<gene>
    <name evidence="3" type="ORF">BCF44_107186</name>
</gene>
<feature type="domain" description="Sialidase" evidence="2">
    <location>
        <begin position="191"/>
        <end position="334"/>
    </location>
</feature>
<sequence>MPRVSRTLLAALLPPVVIAAVLATAGPASANVAVTQVSTDPFTDAQAQHRTEVEPDTFSFGSTIVSAFQVGRVSGGGSSNVGFATSTNGGASWTQGFLPATTGNSGGPCGQISDASVAFDAKHGVWLISSLGVNCPGTPVLTSRSTNGGLTWSNPITTATGSNDKNWIVCDNTATSPFFGNCYTEYDVTSSGDSLRMKTSSDGGLTWGPARATGNNATGLGGQPIVRPNGTVVVPYQSLNDQIRSFTSTNGGASWGSTVLVSAVSRHTDAGNLRAEALPSAEIDSAGTAYVVWSDCRFRSGCPSNDIVLSKSTNGTTWSAPTRVPIDATSSTVDHFVPGIGVDPSTAGATARIGLTYYFYPTSNCTATTCRLDVGFISSTNGGTSWSAATQVAGPMTLSWIPNTSQGRMFGDYISTSVRAGGNAFPVVPIASAPSGSTFAMGMFAPSGGLAITGGAVRSADTPAVQSHGQPARTSAAF</sequence>
<accession>A0A3E0HHU2</accession>
<organism evidence="3 4">
    <name type="scientific">Kutzneria buriramensis</name>
    <dbReference type="NCBI Taxonomy" id="1045776"/>
    <lineage>
        <taxon>Bacteria</taxon>
        <taxon>Bacillati</taxon>
        <taxon>Actinomycetota</taxon>
        <taxon>Actinomycetes</taxon>
        <taxon>Pseudonocardiales</taxon>
        <taxon>Pseudonocardiaceae</taxon>
        <taxon>Kutzneria</taxon>
    </lineage>
</organism>
<dbReference type="CDD" id="cd15482">
    <property type="entry name" value="Sialidase_non-viral"/>
    <property type="match status" value="1"/>
</dbReference>
<keyword evidence="1" id="KW-0732">Signal</keyword>
<evidence type="ECO:0000313" key="3">
    <source>
        <dbReference type="EMBL" id="REH46054.1"/>
    </source>
</evidence>
<comment type="caution">
    <text evidence="3">The sequence shown here is derived from an EMBL/GenBank/DDBJ whole genome shotgun (WGS) entry which is preliminary data.</text>
</comment>
<dbReference type="Gene3D" id="2.120.10.10">
    <property type="match status" value="2"/>
</dbReference>
<dbReference type="AlphaFoldDB" id="A0A3E0HHU2"/>
<feature type="chain" id="PRO_5039530062" evidence="1">
    <location>
        <begin position="20"/>
        <end position="478"/>
    </location>
</feature>
<evidence type="ECO:0000313" key="4">
    <source>
        <dbReference type="Proteomes" id="UP000256269"/>
    </source>
</evidence>